<comment type="caution">
    <text evidence="2">The sequence shown here is derived from an EMBL/GenBank/DDBJ whole genome shotgun (WGS) entry which is preliminary data.</text>
</comment>
<dbReference type="EMBL" id="JAPUFD010000023">
    <property type="protein sequence ID" value="MDI1493142.1"/>
    <property type="molecule type" value="Genomic_DNA"/>
</dbReference>
<keyword evidence="3" id="KW-1185">Reference proteome</keyword>
<evidence type="ECO:0000313" key="2">
    <source>
        <dbReference type="EMBL" id="MDI1493142.1"/>
    </source>
</evidence>
<organism evidence="2 3">
    <name type="scientific">Ramalina farinacea</name>
    <dbReference type="NCBI Taxonomy" id="258253"/>
    <lineage>
        <taxon>Eukaryota</taxon>
        <taxon>Fungi</taxon>
        <taxon>Dikarya</taxon>
        <taxon>Ascomycota</taxon>
        <taxon>Pezizomycotina</taxon>
        <taxon>Lecanoromycetes</taxon>
        <taxon>OSLEUM clade</taxon>
        <taxon>Lecanoromycetidae</taxon>
        <taxon>Lecanorales</taxon>
        <taxon>Lecanorineae</taxon>
        <taxon>Ramalinaceae</taxon>
        <taxon>Ramalina</taxon>
    </lineage>
</organism>
<name>A0AA43U231_9LECA</name>
<dbReference type="AlphaFoldDB" id="A0AA43U231"/>
<feature type="domain" description="DJ-1/PfpI" evidence="1">
    <location>
        <begin position="65"/>
        <end position="198"/>
    </location>
</feature>
<dbReference type="Pfam" id="PF01965">
    <property type="entry name" value="DJ-1_PfpI"/>
    <property type="match status" value="1"/>
</dbReference>
<evidence type="ECO:0000259" key="1">
    <source>
        <dbReference type="Pfam" id="PF01965"/>
    </source>
</evidence>
<reference evidence="2" key="1">
    <citation type="journal article" date="2023" name="Genome Biol. Evol.">
        <title>First Whole Genome Sequence and Flow Cytometry Genome Size Data for the Lichen-Forming Fungus Ramalina farinacea (Ascomycota).</title>
        <authorList>
            <person name="Llewellyn T."/>
            <person name="Mian S."/>
            <person name="Hill R."/>
            <person name="Leitch I.J."/>
            <person name="Gaya E."/>
        </authorList>
    </citation>
    <scope>NUCLEOTIDE SEQUENCE</scope>
    <source>
        <strain evidence="2">LIQ254RAFAR</strain>
    </source>
</reference>
<dbReference type="PANTHER" id="PTHR43130:SF3">
    <property type="entry name" value="HTH-TYPE TRANSCRIPTIONAL REGULATOR RV1931C"/>
    <property type="match status" value="1"/>
</dbReference>
<protein>
    <recommendedName>
        <fullName evidence="1">DJ-1/PfpI domain-containing protein</fullName>
    </recommendedName>
</protein>
<dbReference type="InterPro" id="IPR029062">
    <property type="entry name" value="Class_I_gatase-like"/>
</dbReference>
<gene>
    <name evidence="2" type="ORF">OHK93_004929</name>
</gene>
<dbReference type="Gene3D" id="3.40.50.880">
    <property type="match status" value="1"/>
</dbReference>
<dbReference type="SUPFAM" id="SSF52317">
    <property type="entry name" value="Class I glutamine amidotransferase-like"/>
    <property type="match status" value="1"/>
</dbReference>
<proteinExistence type="predicted"/>
<accession>A0AA43U231</accession>
<sequence length="233" mass="24834">MADSPKKVFQVAALVFNGADILDICGPLCFLSDTLYNSDINNPEPAFKIHVIGDGPIVGIGAIPLNLKVEMNYQEALERLTSFDILVVPGGPTGVIRRIIDEPDSSVLSFVKSFCTLRREKVDDPPILFSVCTGGLLLAAAGALTGISATTHHLCLEDLRKIDGTVNVISSVDDKDQATRYVDGGLNKDGIRVVTAGGVTCGLDGSLFVAELKVGRGAAEMTAKINEYQWKRA</sequence>
<dbReference type="InterPro" id="IPR002818">
    <property type="entry name" value="DJ-1/PfpI"/>
</dbReference>
<evidence type="ECO:0000313" key="3">
    <source>
        <dbReference type="Proteomes" id="UP001161017"/>
    </source>
</evidence>
<dbReference type="Proteomes" id="UP001161017">
    <property type="component" value="Unassembled WGS sequence"/>
</dbReference>
<dbReference type="InterPro" id="IPR052158">
    <property type="entry name" value="INH-QAR"/>
</dbReference>
<dbReference type="PANTHER" id="PTHR43130">
    <property type="entry name" value="ARAC-FAMILY TRANSCRIPTIONAL REGULATOR"/>
    <property type="match status" value="1"/>
</dbReference>